<accession>A0ABU1E622</accession>
<dbReference type="EMBL" id="JAVIXS010000013">
    <property type="protein sequence ID" value="MDR4953190.1"/>
    <property type="molecule type" value="Genomic_DNA"/>
</dbReference>
<dbReference type="Proteomes" id="UP001260959">
    <property type="component" value="Unassembled WGS sequence"/>
</dbReference>
<evidence type="ECO:0000313" key="2">
    <source>
        <dbReference type="Proteomes" id="UP001260959"/>
    </source>
</evidence>
<evidence type="ECO:0000313" key="1">
    <source>
        <dbReference type="EMBL" id="MDR4953190.1"/>
    </source>
</evidence>
<organism evidence="1 2">
    <name type="scientific">Chryseobacterium metallicongregator</name>
    <dbReference type="NCBI Taxonomy" id="3073042"/>
    <lineage>
        <taxon>Bacteria</taxon>
        <taxon>Pseudomonadati</taxon>
        <taxon>Bacteroidota</taxon>
        <taxon>Flavobacteriia</taxon>
        <taxon>Flavobacteriales</taxon>
        <taxon>Weeksellaceae</taxon>
        <taxon>Chryseobacterium group</taxon>
        <taxon>Chryseobacterium</taxon>
    </lineage>
</organism>
<gene>
    <name evidence="1" type="ORF">REB14_13510</name>
</gene>
<sequence length="95" mass="11171">MENKNFCCERLSFFNRPQNKASLNFRIVKYIGDFRKKMLLLDPKADEKGFVITSGYEISVNDEKTMRMVVNYCPFCGQKLSDFYKSDDYVQEIIG</sequence>
<protein>
    <submittedName>
        <fullName evidence="1">Uncharacterized protein</fullName>
    </submittedName>
</protein>
<proteinExistence type="predicted"/>
<keyword evidence="2" id="KW-1185">Reference proteome</keyword>
<dbReference type="RefSeq" id="WP_079240576.1">
    <property type="nucleotide sequence ID" value="NZ_JAVIXS010000013.1"/>
</dbReference>
<reference evidence="1 2" key="1">
    <citation type="submission" date="2023-08" db="EMBL/GenBank/DDBJ databases">
        <authorList>
            <person name="Maltman C."/>
        </authorList>
    </citation>
    <scope>NUCLEOTIDE SEQUENCE [LARGE SCALE GENOMIC DNA]</scope>
    <source>
        <strain evidence="1 2">ES2</strain>
    </source>
</reference>
<comment type="caution">
    <text evidence="1">The sequence shown here is derived from an EMBL/GenBank/DDBJ whole genome shotgun (WGS) entry which is preliminary data.</text>
</comment>
<name>A0ABU1E622_9FLAO</name>